<reference evidence="1" key="1">
    <citation type="submission" date="2021-11" db="EMBL/GenBank/DDBJ databases">
        <title>Fusarium solani-melongenae Genome sequencing and assembly.</title>
        <authorList>
            <person name="Xie S."/>
            <person name="Huang L."/>
            <person name="Zhang X."/>
        </authorList>
    </citation>
    <scope>NUCLEOTIDE SEQUENCE</scope>
    <source>
        <strain evidence="1">CRI 24-3</strain>
    </source>
</reference>
<sequence length="707" mass="80688">MSPPTELCERCDKIFFDPETLYYLFWETREITHYSLGPGSRVQNSSCPFCLLVAQTFYGSHKTLAEIENVEVSWQETVPGRRAFQVWGSRDDTYIAFATESAPGDASRRPSASRGTRLSYYVEGTTKPMIDIHRILSWISSCDELHRDKCSPPATLSFHDAYPRLPVMRFIDVNANCIVETTSLSQYIALSYVWGAVPSIRLTKANRSRLLKPGSLEKLIDLVPWTIRDAIVLVRNLGCRYLWVDALCLVQNDEEDLLRGVNAMDLIYERAWLTIVASCGYNANFRLPGVQEGTRKACTNTVEVTPGTKLGVITELDELLMGTVYETRAWTFQERLLSHRTLYFVDEQLFYRCRGADQAEHYADIPAQNEEYPAVSATAALSQAILLHNPPADYRHMLFHYSRRLLTNQNDAPRAMAGIMRRFAEALCCEFFQGIPVAFFDYFLVFQPFYCFLNRRSTMPSYSWTGWQGSITFHATSPELYDIGIPTGYLQLEPEYDEEWLDKATWVIWYKRSPSGVTSLVWDPSTNTDPAGETSGYRNWSLFNDGGRRVPLGIDPTQTTPSQALWFPREPPPYPMLQFWTMSVFYNITDVDVFNGIADTEDCHGEKCGRVSLDAFKDLEHFDFTRPFQFILLSECWAPKSIIEGRLAEEQDEDDNTAPEAGLKYYNALLIEWQGGIAERRGFAVILQDAVEKSLPPGPEWKEILLA</sequence>
<evidence type="ECO:0000313" key="2">
    <source>
        <dbReference type="Proteomes" id="UP000830768"/>
    </source>
</evidence>
<gene>
    <name evidence="1" type="ORF">LCI18_006434</name>
</gene>
<evidence type="ECO:0000313" key="1">
    <source>
        <dbReference type="EMBL" id="UPK95499.1"/>
    </source>
</evidence>
<dbReference type="EMBL" id="CP090034">
    <property type="protein sequence ID" value="UPK95499.1"/>
    <property type="molecule type" value="Genomic_DNA"/>
</dbReference>
<organism evidence="1 2">
    <name type="scientific">Fusarium solani subsp. cucurbitae</name>
    <name type="common">Neocosmosporum cucurbitae</name>
    <dbReference type="NCBI Taxonomy" id="2747967"/>
    <lineage>
        <taxon>Eukaryota</taxon>
        <taxon>Fungi</taxon>
        <taxon>Dikarya</taxon>
        <taxon>Ascomycota</taxon>
        <taxon>Pezizomycotina</taxon>
        <taxon>Sordariomycetes</taxon>
        <taxon>Hypocreomycetidae</taxon>
        <taxon>Hypocreales</taxon>
        <taxon>Nectriaceae</taxon>
        <taxon>Fusarium</taxon>
        <taxon>Fusarium solani species complex</taxon>
    </lineage>
</organism>
<keyword evidence="2" id="KW-1185">Reference proteome</keyword>
<accession>A0ACD3Z2M1</accession>
<name>A0ACD3Z2M1_FUSSC</name>
<dbReference type="Proteomes" id="UP000830768">
    <property type="component" value="Chromosome 5"/>
</dbReference>
<protein>
    <submittedName>
        <fullName evidence="1">Uncharacterized protein</fullName>
    </submittedName>
</protein>
<proteinExistence type="predicted"/>